<feature type="compositionally biased region" description="Low complexity" evidence="1">
    <location>
        <begin position="420"/>
        <end position="432"/>
    </location>
</feature>
<feature type="domain" description="PH" evidence="2">
    <location>
        <begin position="749"/>
        <end position="879"/>
    </location>
</feature>
<feature type="region of interest" description="Disordered" evidence="1">
    <location>
        <begin position="1153"/>
        <end position="1311"/>
    </location>
</feature>
<dbReference type="SUPFAM" id="SSF48425">
    <property type="entry name" value="Sec7 domain"/>
    <property type="match status" value="1"/>
</dbReference>
<dbReference type="Gene3D" id="1.10.1000.11">
    <property type="entry name" value="Arf Nucleotide-binding Site Opener,domain 2"/>
    <property type="match status" value="1"/>
</dbReference>
<feature type="compositionally biased region" description="Polar residues" evidence="1">
    <location>
        <begin position="1153"/>
        <end position="1178"/>
    </location>
</feature>
<feature type="compositionally biased region" description="Polar residues" evidence="1">
    <location>
        <begin position="121"/>
        <end position="131"/>
    </location>
</feature>
<dbReference type="CDD" id="cd00171">
    <property type="entry name" value="Sec7"/>
    <property type="match status" value="1"/>
</dbReference>
<dbReference type="GO" id="GO:0005085">
    <property type="term" value="F:guanyl-nucleotide exchange factor activity"/>
    <property type="evidence" value="ECO:0007669"/>
    <property type="project" value="InterPro"/>
</dbReference>
<evidence type="ECO:0000256" key="1">
    <source>
        <dbReference type="SAM" id="MobiDB-lite"/>
    </source>
</evidence>
<feature type="compositionally biased region" description="Polar residues" evidence="1">
    <location>
        <begin position="155"/>
        <end position="173"/>
    </location>
</feature>
<dbReference type="EMBL" id="KI966441">
    <property type="protein sequence ID" value="EWC44503.1"/>
    <property type="molecule type" value="Genomic_DNA"/>
</dbReference>
<evidence type="ECO:0000259" key="2">
    <source>
        <dbReference type="PROSITE" id="PS50003"/>
    </source>
</evidence>
<feature type="compositionally biased region" description="Polar residues" evidence="1">
    <location>
        <begin position="364"/>
        <end position="384"/>
    </location>
</feature>
<feature type="region of interest" description="Disordered" evidence="1">
    <location>
        <begin position="1080"/>
        <end position="1116"/>
    </location>
</feature>
<dbReference type="InterPro" id="IPR035999">
    <property type="entry name" value="Sec7_dom_sf"/>
</dbReference>
<feature type="region of interest" description="Disordered" evidence="1">
    <location>
        <begin position="364"/>
        <end position="473"/>
    </location>
</feature>
<dbReference type="Gene3D" id="2.30.29.30">
    <property type="entry name" value="Pleckstrin-homology domain (PH domain)/Phosphotyrosine-binding domain (PTB)"/>
    <property type="match status" value="1"/>
</dbReference>
<feature type="region of interest" description="Disordered" evidence="1">
    <location>
        <begin position="1369"/>
        <end position="1432"/>
    </location>
</feature>
<dbReference type="SUPFAM" id="SSF50729">
    <property type="entry name" value="PH domain-like"/>
    <property type="match status" value="1"/>
</dbReference>
<organism evidence="4 5">
    <name type="scientific">Drechslerella stenobrocha 248</name>
    <dbReference type="NCBI Taxonomy" id="1043628"/>
    <lineage>
        <taxon>Eukaryota</taxon>
        <taxon>Fungi</taxon>
        <taxon>Dikarya</taxon>
        <taxon>Ascomycota</taxon>
        <taxon>Pezizomycotina</taxon>
        <taxon>Orbiliomycetes</taxon>
        <taxon>Orbiliales</taxon>
        <taxon>Orbiliaceae</taxon>
        <taxon>Drechslerella</taxon>
    </lineage>
</organism>
<evidence type="ECO:0008006" key="6">
    <source>
        <dbReference type="Google" id="ProtNLM"/>
    </source>
</evidence>
<feature type="region of interest" description="Disordered" evidence="1">
    <location>
        <begin position="1029"/>
        <end position="1066"/>
    </location>
</feature>
<dbReference type="InterPro" id="IPR023394">
    <property type="entry name" value="Sec7_C_sf"/>
</dbReference>
<evidence type="ECO:0000259" key="3">
    <source>
        <dbReference type="PROSITE" id="PS50190"/>
    </source>
</evidence>
<feature type="compositionally biased region" description="Low complexity" evidence="1">
    <location>
        <begin position="1388"/>
        <end position="1407"/>
    </location>
</feature>
<sequence length="1556" mass="169518">MTGISWRRRPGNRKEDSNLRRQSVDVGALFRQQESDSSPAQRNGQEPKPAERPTTAKSHAGPETAPRVSTSTIRPQPRKSEERNRRFSILRFRNASDPALAAQARADEAIPPLPEPPRTPSIITTAPTFDISTVPPVPQSKASANSMDKRGNAGAATSRTNLSTTMVIPSTSGSREHSTSPSPRPTSSPRSKASKKSIGNNPSGRTSRVTFDEPDKPLPHNGSTQSFAPPPYDEHGLPVPPPRLSESSRSEASSADVVVTTTTTTHTVSTTSTFFRFSRRKKDTPLFPLPPRVTPIEGRASTDATGGGASSSSASTRSRPSTNTFPSAPPTPRRVPTSDGLPVPATSALAASVLGTIGGPNTLVRANSTASNHSLRSTTSSPLAPQQPRYNRARSSTAGSIDRSPAESARTSTSTSLVGRNSFSRLFSSRSRQGSEAHLSGLPTRTSSPAPYSGRGSTSHPNSMAVSREKLIIPERLDDDTPDQYLRKLEEAVNKSVVASLLSKTDDAFHVEVLKQYMSTFSFYQDPMDMALRKLLMEVELPKETQQIDRVLQAFADRYHECNPLIYSSSENAYFIAFSLLILHTDVFNKHNRHKMQKPEYVKNTSGEGVTSDILEYFYDNISYTPFIHVEDDLDVNGEKIVPHMPRRNMLTKTNTESRRPKEPVDPYTLIIDSKLDILRPSLTDVLTIDDPYSYLGTTHTMSMKDLHESFFRSSVLQIVSARSRPDAFLNPHTQQNPQDASPGVVEIKVTKIGLIWRKDPKKKKTRSPWQEWGALLTGSQLYFFKNVSWVKNLMQQYDQHVKAGNLNIGPCVFTPPLMEFTPDSMLSTDDTVALLDRTYKKHKHAFMFVRHGGFQEYFLADNEVELNDWISKLNYAAAFRTAGVRMRGVVGGNYDGQRARGIRRADSSNAKSVQTASGEVSIVSGRIDPQLAAQIAAARRQVIDRKIEDSNTKLKDSLDQLAMLLRNAHHLRLLTPVQTKTRDAVILAASSLNSKLQWVRVEIWRLRCHRDILEMDLEEERKTAKDKLRRLTLLSTPPDTPSRGSKSPSLTDSPHSAKSTPTQASITASFNKQVFENEIVRQSTKTTTVSRTASQSTARPSPHQGWDLGPLPFENKTAPTAVVPSDMANDIDVSQLGEPYVTTSTESCEYVSVTTNNPTEDVQRRPSTASGMSQQAIAQAIKPEGDVEADFLEQLATKEEKGKEVDDDASHREKKEKGNEKEKEREKEKEKEKEKGEDGEEGKEKETKEKGKDKVRRSLQRTLREGSIQLPHHRTRKPKDPNAQGDKADGEGEGEKKENEGLARGAGSFTVHGKKASVITFGSDWHAIPAEDRLKRHRSGASASMSAAVAGMMGDRVVDASSLGKVTVSEVSTRDNSEDEGDGGSGSASASISRSQLSRGSSAVSGRLTVVNPDSEGGSSDEAAAAAARRGSLNDGEVSILTVSAMTDDDAGTTASNFLPDALSSPAFSDVTVTPFGDAGLADASGDHEVEAVVVEIAKEGDETRTEEILVLVDSQGGVEDGEAVARTSADLARPEPVASIGVAAAGAVGEQAMY</sequence>
<feature type="region of interest" description="Disordered" evidence="1">
    <location>
        <begin position="1"/>
        <end position="343"/>
    </location>
</feature>
<protein>
    <recommendedName>
        <fullName evidence="6">SEC7 domain-containing protein</fullName>
    </recommendedName>
</protein>
<dbReference type="PANTHER" id="PTHR10663:SF405">
    <property type="entry name" value="ARF GUANINE NUCLEOTIDE EXCHANGE FACTOR SYT1"/>
    <property type="match status" value="1"/>
</dbReference>
<dbReference type="OrthoDB" id="430364at2759"/>
<dbReference type="HOGENOM" id="CLU_004694_0_0_1"/>
<dbReference type="PROSITE" id="PS50190">
    <property type="entry name" value="SEC7"/>
    <property type="match status" value="1"/>
</dbReference>
<feature type="compositionally biased region" description="Polar residues" evidence="1">
    <location>
        <begin position="1034"/>
        <end position="1066"/>
    </location>
</feature>
<name>W7HX80_9PEZI</name>
<feature type="compositionally biased region" description="Low complexity" evidence="1">
    <location>
        <begin position="1415"/>
        <end position="1432"/>
    </location>
</feature>
<dbReference type="PANTHER" id="PTHR10663">
    <property type="entry name" value="GUANYL-NUCLEOTIDE EXCHANGE FACTOR"/>
    <property type="match status" value="1"/>
</dbReference>
<feature type="compositionally biased region" description="Polar residues" evidence="1">
    <location>
        <begin position="35"/>
        <end position="44"/>
    </location>
</feature>
<evidence type="ECO:0000313" key="5">
    <source>
        <dbReference type="Proteomes" id="UP000024837"/>
    </source>
</evidence>
<feature type="compositionally biased region" description="Low complexity" evidence="1">
    <location>
        <begin position="179"/>
        <end position="191"/>
    </location>
</feature>
<feature type="compositionally biased region" description="Basic and acidic residues" evidence="1">
    <location>
        <begin position="12"/>
        <end position="23"/>
    </location>
</feature>
<dbReference type="Pfam" id="PF01369">
    <property type="entry name" value="Sec7"/>
    <property type="match status" value="1"/>
</dbReference>
<dbReference type="Proteomes" id="UP000024837">
    <property type="component" value="Unassembled WGS sequence"/>
</dbReference>
<feature type="compositionally biased region" description="Basic and acidic residues" evidence="1">
    <location>
        <begin position="1197"/>
        <end position="1253"/>
    </location>
</feature>
<keyword evidence="5" id="KW-1185">Reference proteome</keyword>
<dbReference type="InterPro" id="IPR001849">
    <property type="entry name" value="PH_domain"/>
</dbReference>
<gene>
    <name evidence="4" type="ORF">DRE_06771</name>
</gene>
<feature type="domain" description="SEC7" evidence="3">
    <location>
        <begin position="405"/>
        <end position="625"/>
    </location>
</feature>
<dbReference type="InterPro" id="IPR011993">
    <property type="entry name" value="PH-like_dom_sf"/>
</dbReference>
<feature type="compositionally biased region" description="Polar residues" evidence="1">
    <location>
        <begin position="1080"/>
        <end position="1100"/>
    </location>
</feature>
<feature type="compositionally biased region" description="Low complexity" evidence="1">
    <location>
        <begin position="244"/>
        <end position="276"/>
    </location>
</feature>
<accession>W7HX80</accession>
<proteinExistence type="predicted"/>
<feature type="compositionally biased region" description="Low complexity" evidence="1">
    <location>
        <begin position="298"/>
        <end position="322"/>
    </location>
</feature>
<dbReference type="PROSITE" id="PS50003">
    <property type="entry name" value="PH_DOMAIN"/>
    <property type="match status" value="1"/>
</dbReference>
<dbReference type="GO" id="GO:0032012">
    <property type="term" value="P:regulation of ARF protein signal transduction"/>
    <property type="evidence" value="ECO:0007669"/>
    <property type="project" value="InterPro"/>
</dbReference>
<dbReference type="Pfam" id="PF00169">
    <property type="entry name" value="PH"/>
    <property type="match status" value="1"/>
</dbReference>
<feature type="compositionally biased region" description="Basic residues" evidence="1">
    <location>
        <begin position="1"/>
        <end position="11"/>
    </location>
</feature>
<evidence type="ECO:0000313" key="4">
    <source>
        <dbReference type="EMBL" id="EWC44503.1"/>
    </source>
</evidence>
<dbReference type="InterPro" id="IPR000904">
    <property type="entry name" value="Sec7_dom"/>
</dbReference>
<reference evidence="4 5" key="1">
    <citation type="submission" date="2013-05" db="EMBL/GenBank/DDBJ databases">
        <title>Drechslerella stenobrocha genome reveals carnivorous origination and mechanical trapping mechanism of predatory fungi.</title>
        <authorList>
            <person name="Liu X."/>
            <person name="Zhang W."/>
            <person name="Liu K."/>
        </authorList>
    </citation>
    <scope>NUCLEOTIDE SEQUENCE [LARGE SCALE GENOMIC DNA]</scope>
    <source>
        <strain evidence="4 5">248</strain>
    </source>
</reference>
<feature type="compositionally biased region" description="Polar residues" evidence="1">
    <location>
        <begin position="409"/>
        <end position="419"/>
    </location>
</feature>
<feature type="compositionally biased region" description="Polar residues" evidence="1">
    <location>
        <begin position="443"/>
        <end position="465"/>
    </location>
</feature>
<feature type="compositionally biased region" description="Polar residues" evidence="1">
    <location>
        <begin position="198"/>
        <end position="209"/>
    </location>
</feature>
<dbReference type="SMART" id="SM00222">
    <property type="entry name" value="Sec7"/>
    <property type="match status" value="1"/>
</dbReference>
<feature type="compositionally biased region" description="Basic and acidic residues" evidence="1">
    <location>
        <begin position="1287"/>
        <end position="1302"/>
    </location>
</feature>